<protein>
    <submittedName>
        <fullName evidence="2">Uncharacterized protein</fullName>
    </submittedName>
</protein>
<keyword evidence="3" id="KW-1185">Reference proteome</keyword>
<comment type="caution">
    <text evidence="2">The sequence shown here is derived from an EMBL/GenBank/DDBJ whole genome shotgun (WGS) entry which is preliminary data.</text>
</comment>
<evidence type="ECO:0000256" key="1">
    <source>
        <dbReference type="SAM" id="SignalP"/>
    </source>
</evidence>
<reference evidence="2" key="1">
    <citation type="submission" date="2020-12" db="EMBL/GenBank/DDBJ databases">
        <title>Metabolic potential, ecology and presence of endohyphal bacteria is reflected in genomic diversity of Mucoromycotina.</title>
        <authorList>
            <person name="Muszewska A."/>
            <person name="Okrasinska A."/>
            <person name="Steczkiewicz K."/>
            <person name="Drgas O."/>
            <person name="Orlowska M."/>
            <person name="Perlinska-Lenart U."/>
            <person name="Aleksandrzak-Piekarczyk T."/>
            <person name="Szatraj K."/>
            <person name="Zielenkiewicz U."/>
            <person name="Pilsyk S."/>
            <person name="Malc E."/>
            <person name="Mieczkowski P."/>
            <person name="Kruszewska J.S."/>
            <person name="Biernat P."/>
            <person name="Pawlowska J."/>
        </authorList>
    </citation>
    <scope>NUCLEOTIDE SEQUENCE</scope>
    <source>
        <strain evidence="2">WA0000017839</strain>
    </source>
</reference>
<dbReference type="EMBL" id="JAEPRD010000047">
    <property type="protein sequence ID" value="KAG2204073.1"/>
    <property type="molecule type" value="Genomic_DNA"/>
</dbReference>
<name>A0A8H7R6B1_9FUNG</name>
<feature type="chain" id="PRO_5034093106" evidence="1">
    <location>
        <begin position="22"/>
        <end position="277"/>
    </location>
</feature>
<feature type="signal peptide" evidence="1">
    <location>
        <begin position="1"/>
        <end position="21"/>
    </location>
</feature>
<evidence type="ECO:0000313" key="3">
    <source>
        <dbReference type="Proteomes" id="UP000603453"/>
    </source>
</evidence>
<dbReference type="AlphaFoldDB" id="A0A8H7R6B1"/>
<sequence>MKFSLFSLLLFGLMAFTCTLASPISEDSTSVSHFIDRKEGFSDHTLANYDENKDSDISNTHFNGEYTTSTHSLTERDVKYPVQPDAALVAKIMVTLKAELYVKVFASITASFCEKVSASISAKASLLGGLISVGDVQLKLIQSAVIKKLQASFDAELKSKIQVAIYAELEILLEQLLGSSPLDEIKFLEKLTEFEIKARALVIAQLPKISAALAVEAKAQLEAAIKDVEVNLPLLAKATISAGINVEAALKVIIAVALEIAAKLDVKVIVDAILKSL</sequence>
<gene>
    <name evidence="2" type="ORF">INT47_007067</name>
</gene>
<accession>A0A8H7R6B1</accession>
<organism evidence="2 3">
    <name type="scientific">Mucor saturninus</name>
    <dbReference type="NCBI Taxonomy" id="64648"/>
    <lineage>
        <taxon>Eukaryota</taxon>
        <taxon>Fungi</taxon>
        <taxon>Fungi incertae sedis</taxon>
        <taxon>Mucoromycota</taxon>
        <taxon>Mucoromycotina</taxon>
        <taxon>Mucoromycetes</taxon>
        <taxon>Mucorales</taxon>
        <taxon>Mucorineae</taxon>
        <taxon>Mucoraceae</taxon>
        <taxon>Mucor</taxon>
    </lineage>
</organism>
<dbReference type="Proteomes" id="UP000603453">
    <property type="component" value="Unassembled WGS sequence"/>
</dbReference>
<evidence type="ECO:0000313" key="2">
    <source>
        <dbReference type="EMBL" id="KAG2204073.1"/>
    </source>
</evidence>
<proteinExistence type="predicted"/>
<keyword evidence="1" id="KW-0732">Signal</keyword>
<dbReference type="OrthoDB" id="2360307at2759"/>